<reference evidence="2 3" key="1">
    <citation type="submission" date="2016-12" db="EMBL/GenBank/DDBJ databases">
        <title>The genomes of Aspergillus section Nigri reveals drivers in fungal speciation.</title>
        <authorList>
            <consortium name="DOE Joint Genome Institute"/>
            <person name="Vesth T.C."/>
            <person name="Nybo J."/>
            <person name="Theobald S."/>
            <person name="Brandl J."/>
            <person name="Frisvad J.C."/>
            <person name="Nielsen K.F."/>
            <person name="Lyhne E.K."/>
            <person name="Kogle M.E."/>
            <person name="Kuo A."/>
            <person name="Riley R."/>
            <person name="Clum A."/>
            <person name="Nolan M."/>
            <person name="Lipzen A."/>
            <person name="Salamov A."/>
            <person name="Henrissat B."/>
            <person name="Wiebenga A."/>
            <person name="De Vries R.P."/>
            <person name="Grigoriev I.V."/>
            <person name="Mortensen U.H."/>
            <person name="Andersen M.R."/>
            <person name="Baker S.E."/>
        </authorList>
    </citation>
    <scope>NUCLEOTIDE SEQUENCE [LARGE SCALE GENOMIC DNA]</scope>
    <source>
        <strain evidence="2 3">CBS 117.55</strain>
    </source>
</reference>
<dbReference type="RefSeq" id="XP_025402119.1">
    <property type="nucleotide sequence ID" value="XM_025546365.1"/>
</dbReference>
<sequence>MIVDAQTVAEPSPGFRIEDFLPAPHPPAPSCRSPSRVGVSGSACIVCNYPFFHRPSFQDAYDNLWLSRDQPGNKLSELNIGLGNQTNSSSHSAVFACALNIIFAICSFFGPSTSSDWTLGPSGSSRRF</sequence>
<keyword evidence="3" id="KW-1185">Reference proteome</keyword>
<feature type="transmembrane region" description="Helical" evidence="1">
    <location>
        <begin position="93"/>
        <end position="110"/>
    </location>
</feature>
<dbReference type="GeneID" id="37068602"/>
<dbReference type="AlphaFoldDB" id="A0A317WUF8"/>
<name>A0A317WUF8_9EURO</name>
<evidence type="ECO:0000313" key="3">
    <source>
        <dbReference type="Proteomes" id="UP000247233"/>
    </source>
</evidence>
<comment type="caution">
    <text evidence="2">The sequence shown here is derived from an EMBL/GenBank/DDBJ whole genome shotgun (WGS) entry which is preliminary data.</text>
</comment>
<dbReference type="STRING" id="1448321.A0A317WUF8"/>
<protein>
    <submittedName>
        <fullName evidence="2">Uncharacterized protein</fullName>
    </submittedName>
</protein>
<keyword evidence="1" id="KW-1133">Transmembrane helix</keyword>
<accession>A0A317WUF8</accession>
<gene>
    <name evidence="2" type="ORF">BO70DRAFT_393449</name>
</gene>
<evidence type="ECO:0000313" key="2">
    <source>
        <dbReference type="EMBL" id="PWY88932.1"/>
    </source>
</evidence>
<dbReference type="VEuPathDB" id="FungiDB:BO70DRAFT_393449"/>
<dbReference type="OrthoDB" id="424974at2759"/>
<organism evidence="2 3">
    <name type="scientific">Aspergillus heteromorphus CBS 117.55</name>
    <dbReference type="NCBI Taxonomy" id="1448321"/>
    <lineage>
        <taxon>Eukaryota</taxon>
        <taxon>Fungi</taxon>
        <taxon>Dikarya</taxon>
        <taxon>Ascomycota</taxon>
        <taxon>Pezizomycotina</taxon>
        <taxon>Eurotiomycetes</taxon>
        <taxon>Eurotiomycetidae</taxon>
        <taxon>Eurotiales</taxon>
        <taxon>Aspergillaceae</taxon>
        <taxon>Aspergillus</taxon>
        <taxon>Aspergillus subgen. Circumdati</taxon>
    </lineage>
</organism>
<keyword evidence="1" id="KW-0472">Membrane</keyword>
<keyword evidence="1" id="KW-0812">Transmembrane</keyword>
<dbReference type="EMBL" id="MSFL01000004">
    <property type="protein sequence ID" value="PWY88932.1"/>
    <property type="molecule type" value="Genomic_DNA"/>
</dbReference>
<evidence type="ECO:0000256" key="1">
    <source>
        <dbReference type="SAM" id="Phobius"/>
    </source>
</evidence>
<proteinExistence type="predicted"/>
<dbReference type="Proteomes" id="UP000247233">
    <property type="component" value="Unassembled WGS sequence"/>
</dbReference>